<evidence type="ECO:0000313" key="2">
    <source>
        <dbReference type="Proteomes" id="UP000886501"/>
    </source>
</evidence>
<reference evidence="1" key="1">
    <citation type="submission" date="2019-10" db="EMBL/GenBank/DDBJ databases">
        <authorList>
            <consortium name="DOE Joint Genome Institute"/>
            <person name="Kuo A."/>
            <person name="Miyauchi S."/>
            <person name="Kiss E."/>
            <person name="Drula E."/>
            <person name="Kohler A."/>
            <person name="Sanchez-Garcia M."/>
            <person name="Andreopoulos B."/>
            <person name="Barry K.W."/>
            <person name="Bonito G."/>
            <person name="Buee M."/>
            <person name="Carver A."/>
            <person name="Chen C."/>
            <person name="Cichocki N."/>
            <person name="Clum A."/>
            <person name="Culley D."/>
            <person name="Crous P.W."/>
            <person name="Fauchery L."/>
            <person name="Girlanda M."/>
            <person name="Hayes R."/>
            <person name="Keri Z."/>
            <person name="Labutti K."/>
            <person name="Lipzen A."/>
            <person name="Lombard V."/>
            <person name="Magnuson J."/>
            <person name="Maillard F."/>
            <person name="Morin E."/>
            <person name="Murat C."/>
            <person name="Nolan M."/>
            <person name="Ohm R."/>
            <person name="Pangilinan J."/>
            <person name="Pereira M."/>
            <person name="Perotto S."/>
            <person name="Peter M."/>
            <person name="Riley R."/>
            <person name="Sitrit Y."/>
            <person name="Stielow B."/>
            <person name="Szollosi G."/>
            <person name="Zifcakova L."/>
            <person name="Stursova M."/>
            <person name="Spatafora J.W."/>
            <person name="Tedersoo L."/>
            <person name="Vaario L.-M."/>
            <person name="Yamada A."/>
            <person name="Yan M."/>
            <person name="Wang P."/>
            <person name="Xu J."/>
            <person name="Bruns T."/>
            <person name="Baldrian P."/>
            <person name="Vilgalys R."/>
            <person name="Henrissat B."/>
            <person name="Grigoriev I.V."/>
            <person name="Hibbett D."/>
            <person name="Nagy L.G."/>
            <person name="Martin F.M."/>
        </authorList>
    </citation>
    <scope>NUCLEOTIDE SEQUENCE</scope>
    <source>
        <strain evidence="1">P2</strain>
    </source>
</reference>
<accession>A0ACB6ZJA8</accession>
<proteinExistence type="predicted"/>
<sequence>MSRLYNQRQKDADEAHRIQVKAGFLGGAQWTAFGIGATTLGHVYSPFFRKQTLPLKVFLVTITAVFGFTLSADHALLGFETRRRIEEAAVRKEARMELAKRGLVPTETEISKWREANGK</sequence>
<dbReference type="Proteomes" id="UP000886501">
    <property type="component" value="Unassembled WGS sequence"/>
</dbReference>
<comment type="caution">
    <text evidence="1">The sequence shown here is derived from an EMBL/GenBank/DDBJ whole genome shotgun (WGS) entry which is preliminary data.</text>
</comment>
<evidence type="ECO:0000313" key="1">
    <source>
        <dbReference type="EMBL" id="KAF9649642.1"/>
    </source>
</evidence>
<reference evidence="1" key="2">
    <citation type="journal article" date="2020" name="Nat. Commun.">
        <title>Large-scale genome sequencing of mycorrhizal fungi provides insights into the early evolution of symbiotic traits.</title>
        <authorList>
            <person name="Miyauchi S."/>
            <person name="Kiss E."/>
            <person name="Kuo A."/>
            <person name="Drula E."/>
            <person name="Kohler A."/>
            <person name="Sanchez-Garcia M."/>
            <person name="Morin E."/>
            <person name="Andreopoulos B."/>
            <person name="Barry K.W."/>
            <person name="Bonito G."/>
            <person name="Buee M."/>
            <person name="Carver A."/>
            <person name="Chen C."/>
            <person name="Cichocki N."/>
            <person name="Clum A."/>
            <person name="Culley D."/>
            <person name="Crous P.W."/>
            <person name="Fauchery L."/>
            <person name="Girlanda M."/>
            <person name="Hayes R.D."/>
            <person name="Keri Z."/>
            <person name="LaButti K."/>
            <person name="Lipzen A."/>
            <person name="Lombard V."/>
            <person name="Magnuson J."/>
            <person name="Maillard F."/>
            <person name="Murat C."/>
            <person name="Nolan M."/>
            <person name="Ohm R.A."/>
            <person name="Pangilinan J."/>
            <person name="Pereira M.F."/>
            <person name="Perotto S."/>
            <person name="Peter M."/>
            <person name="Pfister S."/>
            <person name="Riley R."/>
            <person name="Sitrit Y."/>
            <person name="Stielow J.B."/>
            <person name="Szollosi G."/>
            <person name="Zifcakova L."/>
            <person name="Stursova M."/>
            <person name="Spatafora J.W."/>
            <person name="Tedersoo L."/>
            <person name="Vaario L.M."/>
            <person name="Yamada A."/>
            <person name="Yan M."/>
            <person name="Wang P."/>
            <person name="Xu J."/>
            <person name="Bruns T."/>
            <person name="Baldrian P."/>
            <person name="Vilgalys R."/>
            <person name="Dunand C."/>
            <person name="Henrissat B."/>
            <person name="Grigoriev I.V."/>
            <person name="Hibbett D."/>
            <person name="Nagy L.G."/>
            <person name="Martin F.M."/>
        </authorList>
    </citation>
    <scope>NUCLEOTIDE SEQUENCE</scope>
    <source>
        <strain evidence="1">P2</strain>
    </source>
</reference>
<gene>
    <name evidence="1" type="ORF">BDM02DRAFT_1782941</name>
</gene>
<dbReference type="EMBL" id="MU117995">
    <property type="protein sequence ID" value="KAF9649642.1"/>
    <property type="molecule type" value="Genomic_DNA"/>
</dbReference>
<keyword evidence="2" id="KW-1185">Reference proteome</keyword>
<name>A0ACB6ZJA8_THEGA</name>
<protein>
    <submittedName>
        <fullName evidence="1">Uncharacterized protein</fullName>
    </submittedName>
</protein>
<organism evidence="1 2">
    <name type="scientific">Thelephora ganbajun</name>
    <name type="common">Ganba fungus</name>
    <dbReference type="NCBI Taxonomy" id="370292"/>
    <lineage>
        <taxon>Eukaryota</taxon>
        <taxon>Fungi</taxon>
        <taxon>Dikarya</taxon>
        <taxon>Basidiomycota</taxon>
        <taxon>Agaricomycotina</taxon>
        <taxon>Agaricomycetes</taxon>
        <taxon>Thelephorales</taxon>
        <taxon>Thelephoraceae</taxon>
        <taxon>Thelephora</taxon>
    </lineage>
</organism>